<evidence type="ECO:0000313" key="3">
    <source>
        <dbReference type="Proteomes" id="UP001152888"/>
    </source>
</evidence>
<keyword evidence="3" id="KW-1185">Reference proteome</keyword>
<proteinExistence type="predicted"/>
<reference evidence="2" key="1">
    <citation type="submission" date="2022-03" db="EMBL/GenBank/DDBJ databases">
        <authorList>
            <person name="Sayadi A."/>
        </authorList>
    </citation>
    <scope>NUCLEOTIDE SEQUENCE</scope>
</reference>
<dbReference type="AlphaFoldDB" id="A0A9P0LSM3"/>
<accession>A0A9P0LSM3</accession>
<evidence type="ECO:0000313" key="2">
    <source>
        <dbReference type="EMBL" id="CAH2001873.1"/>
    </source>
</evidence>
<name>A0A9P0LSM3_ACAOB</name>
<sequence>MLGYLVFPRADLNMNLDITYYRIVWRSVTCSSSTRLTVSPEI</sequence>
<dbReference type="EMBL" id="CAKOFQ010007472">
    <property type="protein sequence ID" value="CAH2001873.1"/>
    <property type="molecule type" value="Genomic_DNA"/>
</dbReference>
<dbReference type="EMBL" id="CAKOFQ010007348">
    <property type="protein sequence ID" value="CAH1998991.1"/>
    <property type="molecule type" value="Genomic_DNA"/>
</dbReference>
<comment type="caution">
    <text evidence="2">The sequence shown here is derived from an EMBL/GenBank/DDBJ whole genome shotgun (WGS) entry which is preliminary data.</text>
</comment>
<dbReference type="Proteomes" id="UP001152888">
    <property type="component" value="Unassembled WGS sequence"/>
</dbReference>
<protein>
    <submittedName>
        <fullName evidence="2">Uncharacterized protein</fullName>
    </submittedName>
</protein>
<gene>
    <name evidence="1" type="ORF">ACAOBT_LOCUS24730</name>
    <name evidence="2" type="ORF">ACAOBT_LOCUS26483</name>
</gene>
<organism evidence="2 3">
    <name type="scientific">Acanthoscelides obtectus</name>
    <name type="common">Bean weevil</name>
    <name type="synonym">Bruchus obtectus</name>
    <dbReference type="NCBI Taxonomy" id="200917"/>
    <lineage>
        <taxon>Eukaryota</taxon>
        <taxon>Metazoa</taxon>
        <taxon>Ecdysozoa</taxon>
        <taxon>Arthropoda</taxon>
        <taxon>Hexapoda</taxon>
        <taxon>Insecta</taxon>
        <taxon>Pterygota</taxon>
        <taxon>Neoptera</taxon>
        <taxon>Endopterygota</taxon>
        <taxon>Coleoptera</taxon>
        <taxon>Polyphaga</taxon>
        <taxon>Cucujiformia</taxon>
        <taxon>Chrysomeloidea</taxon>
        <taxon>Chrysomelidae</taxon>
        <taxon>Bruchinae</taxon>
        <taxon>Bruchini</taxon>
        <taxon>Acanthoscelides</taxon>
    </lineage>
</organism>
<evidence type="ECO:0000313" key="1">
    <source>
        <dbReference type="EMBL" id="CAH1998991.1"/>
    </source>
</evidence>